<dbReference type="Gene3D" id="3.40.50.620">
    <property type="entry name" value="HUPs"/>
    <property type="match status" value="2"/>
</dbReference>
<gene>
    <name evidence="3" type="ORF">NI17_019330</name>
</gene>
<dbReference type="AlphaFoldDB" id="A0AA97M376"/>
<proteinExistence type="inferred from homology"/>
<dbReference type="RefSeq" id="WP_068691450.1">
    <property type="nucleotide sequence ID" value="NZ_CP063196.1"/>
</dbReference>
<evidence type="ECO:0000313" key="4">
    <source>
        <dbReference type="Proteomes" id="UP000265719"/>
    </source>
</evidence>
<dbReference type="PRINTS" id="PR01438">
    <property type="entry name" value="UNVRSLSTRESS"/>
</dbReference>
<dbReference type="InterPro" id="IPR006016">
    <property type="entry name" value="UspA"/>
</dbReference>
<dbReference type="Pfam" id="PF00582">
    <property type="entry name" value="Usp"/>
    <property type="match status" value="2"/>
</dbReference>
<dbReference type="PANTHER" id="PTHR46268:SF6">
    <property type="entry name" value="UNIVERSAL STRESS PROTEIN UP12"/>
    <property type="match status" value="1"/>
</dbReference>
<dbReference type="KEGG" id="thao:NI17_019330"/>
<comment type="similarity">
    <text evidence="1">Belongs to the universal stress protein A family.</text>
</comment>
<protein>
    <submittedName>
        <fullName evidence="3">Universal stress protein</fullName>
    </submittedName>
</protein>
<dbReference type="EMBL" id="CP063196">
    <property type="protein sequence ID" value="UOE18899.1"/>
    <property type="molecule type" value="Genomic_DNA"/>
</dbReference>
<feature type="domain" description="UspA" evidence="2">
    <location>
        <begin position="9"/>
        <end position="141"/>
    </location>
</feature>
<reference evidence="3" key="1">
    <citation type="submission" date="2020-10" db="EMBL/GenBank/DDBJ databases">
        <title>De novo genome project of the cellulose decomposer Thermobifida halotolerans type strain.</title>
        <authorList>
            <person name="Nagy I."/>
            <person name="Horvath B."/>
            <person name="Kukolya J."/>
            <person name="Nagy I."/>
            <person name="Orsini M."/>
        </authorList>
    </citation>
    <scope>NUCLEOTIDE SEQUENCE</scope>
    <source>
        <strain evidence="3">DSM 44931</strain>
    </source>
</reference>
<dbReference type="Proteomes" id="UP000265719">
    <property type="component" value="Chromosome"/>
</dbReference>
<dbReference type="InterPro" id="IPR006015">
    <property type="entry name" value="Universal_stress_UspA"/>
</dbReference>
<accession>A0AA97M376</accession>
<evidence type="ECO:0000313" key="3">
    <source>
        <dbReference type="EMBL" id="UOE18899.1"/>
    </source>
</evidence>
<keyword evidence="4" id="KW-1185">Reference proteome</keyword>
<feature type="domain" description="UspA" evidence="2">
    <location>
        <begin position="150"/>
        <end position="292"/>
    </location>
</feature>
<name>A0AA97M376_9ACTN</name>
<sequence length="296" mass="31305">MARTDNALIVAAVDGTEPSLRALDWAAREARLLGRKLRVVHAFDWPLHYRVPRGLPGFDIDEFARRVVHEAVDRVREREPEVEAEALHIVGTVGPTLLQQSENAHLIVAGSRGLSGLRAVVLGSVGVQLAALAECPAVIVPDRDPGAETGRVVVGVDGSPSALAATDRAFVEAEARRATLRAVAVAGSASHGVFAALETPEGPGSPEREAAVAEARRRLSESLAGQRERHPGVYVEEEVLPGHPAEVLIDESEYADLVVVGSRGRGGFTGMLLGSVSQTLLSHSHCPVMVVHAAKS</sequence>
<dbReference type="InterPro" id="IPR014729">
    <property type="entry name" value="Rossmann-like_a/b/a_fold"/>
</dbReference>
<dbReference type="PANTHER" id="PTHR46268">
    <property type="entry name" value="STRESS RESPONSE PROTEIN NHAX"/>
    <property type="match status" value="1"/>
</dbReference>
<evidence type="ECO:0000256" key="1">
    <source>
        <dbReference type="ARBA" id="ARBA00008791"/>
    </source>
</evidence>
<evidence type="ECO:0000259" key="2">
    <source>
        <dbReference type="Pfam" id="PF00582"/>
    </source>
</evidence>
<organism evidence="3 4">
    <name type="scientific">Thermobifida halotolerans</name>
    <dbReference type="NCBI Taxonomy" id="483545"/>
    <lineage>
        <taxon>Bacteria</taxon>
        <taxon>Bacillati</taxon>
        <taxon>Actinomycetota</taxon>
        <taxon>Actinomycetes</taxon>
        <taxon>Streptosporangiales</taxon>
        <taxon>Nocardiopsidaceae</taxon>
        <taxon>Thermobifida</taxon>
    </lineage>
</organism>
<dbReference type="SUPFAM" id="SSF52402">
    <property type="entry name" value="Adenine nucleotide alpha hydrolases-like"/>
    <property type="match status" value="2"/>
</dbReference>